<sequence>MNNRGNFNLGDEIRFIVQDAVNNRDFNRLNHDIRNIVNGALDEVKNSLGGNRGRQEPWDHQTWKVNDYSQSYDQDSQTWNFNNNQQDYEDNSKTRNARNSSKQKYNKNTNYTYTNRQRYKHNRQEPKYDKDTVPVGKVLSTLLTVFGSIGSIGLLIAIIVLSIIGYSLRINTMFNIISFILLPCFITSMGLLLNGGRIRKRLKRFKRYISQLHNRNYCMINELSSVTGRSVKYIVKDLQKMIDIGMFPEGHIDDKKTCFMLNDESYEQYLKLQENMRMRETEEKKKEENLNQNQKQDDRSDKKVTLDPKIRKAIDEGRQYVKEIRFANIEIPGEEISRKLDRLEEVTGKIFDYVEAHPEKFPEIKKFVEYFLPTTLKLLDAYREFDYQPVGGTNISAAKKEIEETMDTIILAFENLLDGLFEDVAMDISTDISVMETMFAQEGLSHKNIKK</sequence>
<evidence type="ECO:0000313" key="4">
    <source>
        <dbReference type="Proteomes" id="UP001519342"/>
    </source>
</evidence>
<evidence type="ECO:0000313" key="3">
    <source>
        <dbReference type="EMBL" id="MBP1925174.1"/>
    </source>
</evidence>
<dbReference type="Pfam" id="PF10112">
    <property type="entry name" value="Halogen_Hydrol"/>
    <property type="match status" value="1"/>
</dbReference>
<keyword evidence="2" id="KW-0472">Membrane</keyword>
<feature type="transmembrane region" description="Helical" evidence="2">
    <location>
        <begin position="176"/>
        <end position="196"/>
    </location>
</feature>
<dbReference type="Proteomes" id="UP001519342">
    <property type="component" value="Unassembled WGS sequence"/>
</dbReference>
<dbReference type="RefSeq" id="WP_209510912.1">
    <property type="nucleotide sequence ID" value="NZ_JAGGKS010000002.1"/>
</dbReference>
<organism evidence="3 4">
    <name type="scientific">Sedimentibacter acidaminivorans</name>
    <dbReference type="NCBI Taxonomy" id="913099"/>
    <lineage>
        <taxon>Bacteria</taxon>
        <taxon>Bacillati</taxon>
        <taxon>Bacillota</taxon>
        <taxon>Tissierellia</taxon>
        <taxon>Sedimentibacter</taxon>
    </lineage>
</organism>
<gene>
    <name evidence="3" type="ORF">J2Z76_001031</name>
</gene>
<feature type="region of interest" description="Disordered" evidence="1">
    <location>
        <begin position="280"/>
        <end position="304"/>
    </location>
</feature>
<comment type="caution">
    <text evidence="3">The sequence shown here is derived from an EMBL/GenBank/DDBJ whole genome shotgun (WGS) entry which is preliminary data.</text>
</comment>
<evidence type="ECO:0000256" key="1">
    <source>
        <dbReference type="SAM" id="MobiDB-lite"/>
    </source>
</evidence>
<keyword evidence="4" id="KW-1185">Reference proteome</keyword>
<dbReference type="EMBL" id="JAGGKS010000002">
    <property type="protein sequence ID" value="MBP1925174.1"/>
    <property type="molecule type" value="Genomic_DNA"/>
</dbReference>
<protein>
    <submittedName>
        <fullName evidence="3">5-bromo-4-chloroindolyl phosphate hydrolysis protein</fullName>
    </submittedName>
</protein>
<feature type="region of interest" description="Disordered" evidence="1">
    <location>
        <begin position="83"/>
        <end position="109"/>
    </location>
</feature>
<proteinExistence type="predicted"/>
<name>A0ABS4GBW4_9FIRM</name>
<reference evidence="3 4" key="1">
    <citation type="submission" date="2021-03" db="EMBL/GenBank/DDBJ databases">
        <title>Genomic Encyclopedia of Type Strains, Phase IV (KMG-IV): sequencing the most valuable type-strain genomes for metagenomic binning, comparative biology and taxonomic classification.</title>
        <authorList>
            <person name="Goeker M."/>
        </authorList>
    </citation>
    <scope>NUCLEOTIDE SEQUENCE [LARGE SCALE GENOMIC DNA]</scope>
    <source>
        <strain evidence="3 4">DSM 24004</strain>
    </source>
</reference>
<keyword evidence="2" id="KW-1133">Transmembrane helix</keyword>
<feature type="transmembrane region" description="Helical" evidence="2">
    <location>
        <begin position="138"/>
        <end position="164"/>
    </location>
</feature>
<dbReference type="InterPro" id="IPR018770">
    <property type="entry name" value="ChloroindolylP_hydrolase"/>
</dbReference>
<accession>A0ABS4GBW4</accession>
<keyword evidence="2" id="KW-0812">Transmembrane</keyword>
<evidence type="ECO:0000256" key="2">
    <source>
        <dbReference type="SAM" id="Phobius"/>
    </source>
</evidence>